<feature type="transmembrane region" description="Helical" evidence="11">
    <location>
        <begin position="68"/>
        <end position="87"/>
    </location>
</feature>
<keyword evidence="9 11" id="KW-0472">Membrane</keyword>
<feature type="transmembrane region" description="Helical" evidence="11">
    <location>
        <begin position="175"/>
        <end position="204"/>
    </location>
</feature>
<evidence type="ECO:0000256" key="3">
    <source>
        <dbReference type="ARBA" id="ARBA00022448"/>
    </source>
</evidence>
<comment type="caution">
    <text evidence="13">The sequence shown here is derived from an EMBL/GenBank/DDBJ whole genome shotgun (WGS) entry which is preliminary data.</text>
</comment>
<evidence type="ECO:0000256" key="2">
    <source>
        <dbReference type="ARBA" id="ARBA00006513"/>
    </source>
</evidence>
<keyword evidence="8" id="KW-0406">Ion transport</keyword>
<keyword evidence="5 11" id="KW-0812">Transmembrane</keyword>
<evidence type="ECO:0000256" key="9">
    <source>
        <dbReference type="ARBA" id="ARBA00023136"/>
    </source>
</evidence>
<sequence length="493" mass="55084">MGSGLCLFALATLVLDCLTLGYYHELHQCTSIVVTSFPIVQAVFTIIQVSLLSFYAKVCIQEKQSLNRFGLMHTLATNILMWMSVVLDESMKQLEEIYDIQKKKMNLIETPGGHTNTCVCTTDLCHIFSEGAAYLHPFNIEFSLFSSTMLYVIWKNTGKTSCTPSVSGHTKGSRHINGAFVGLILGAFAISATFGVMISFGVLAKSPTTVPEALRIYYLFNSVLLSAMFIASVIGIVTCRLQRGFLFDDKSKSVVRSLDITLLMGSSCGPLLVSVFSLVAIFFLHIEGNLYILDLCFSLCKTIQVLGQNLFITEALYSEPAQTKTTMLSDDGVFSISQDPETEDKQNAISNMSTLFGHQQSFSENKASPRSSKVLMDLCTDTPKNFLPRSIEMDNSHIKQIVKEEGKESFFRTRRRILQNISILLICYNISVWILYAYGTRPHLVSQIEQSFYGFTLWVIVVKISLPLGIFYRMHSVASLFEAYFLSHSSKTL</sequence>
<organism evidence="13 14">
    <name type="scientific">Pyxicephalus adspersus</name>
    <name type="common">African bullfrog</name>
    <dbReference type="NCBI Taxonomy" id="30357"/>
    <lineage>
        <taxon>Eukaryota</taxon>
        <taxon>Metazoa</taxon>
        <taxon>Chordata</taxon>
        <taxon>Craniata</taxon>
        <taxon>Vertebrata</taxon>
        <taxon>Euteleostomi</taxon>
        <taxon>Amphibia</taxon>
        <taxon>Batrachia</taxon>
        <taxon>Anura</taxon>
        <taxon>Neobatrachia</taxon>
        <taxon>Ranoidea</taxon>
        <taxon>Pyxicephalidae</taxon>
        <taxon>Pyxicephalinae</taxon>
        <taxon>Pyxicephalus</taxon>
    </lineage>
</organism>
<dbReference type="AlphaFoldDB" id="A0AAV2ZLI2"/>
<dbReference type="GO" id="GO:0015252">
    <property type="term" value="F:proton channel activity"/>
    <property type="evidence" value="ECO:0007669"/>
    <property type="project" value="InterPro"/>
</dbReference>
<dbReference type="InterPro" id="IPR004878">
    <property type="entry name" value="Otopetrin"/>
</dbReference>
<dbReference type="PANTHER" id="PTHR21522:SF63">
    <property type="entry name" value="OTOPETRIN 1"/>
    <property type="match status" value="1"/>
</dbReference>
<keyword evidence="4" id="KW-1003">Cell membrane</keyword>
<accession>A0AAV2ZLI2</accession>
<keyword evidence="6" id="KW-0375">Hydrogen ion transport</keyword>
<keyword evidence="3" id="KW-0813">Transport</keyword>
<evidence type="ECO:0000256" key="7">
    <source>
        <dbReference type="ARBA" id="ARBA00022989"/>
    </source>
</evidence>
<evidence type="ECO:0000256" key="8">
    <source>
        <dbReference type="ARBA" id="ARBA00023065"/>
    </source>
</evidence>
<evidence type="ECO:0000313" key="14">
    <source>
        <dbReference type="Proteomes" id="UP001181693"/>
    </source>
</evidence>
<evidence type="ECO:0000256" key="10">
    <source>
        <dbReference type="ARBA" id="ARBA00023303"/>
    </source>
</evidence>
<feature type="transmembrane region" description="Helical" evidence="11">
    <location>
        <begin position="31"/>
        <end position="56"/>
    </location>
</feature>
<dbReference type="EMBL" id="DYDO01000012">
    <property type="protein sequence ID" value="DBA15049.1"/>
    <property type="molecule type" value="Genomic_DNA"/>
</dbReference>
<feature type="transmembrane region" description="Helical" evidence="11">
    <location>
        <begin position="216"/>
        <end position="239"/>
    </location>
</feature>
<dbReference type="PANTHER" id="PTHR21522">
    <property type="entry name" value="PROTON CHANNEL OTOP"/>
    <property type="match status" value="1"/>
</dbReference>
<keyword evidence="7 11" id="KW-1133">Transmembrane helix</keyword>
<feature type="signal peptide" evidence="12">
    <location>
        <begin position="1"/>
        <end position="21"/>
    </location>
</feature>
<feature type="transmembrane region" description="Helical" evidence="11">
    <location>
        <begin position="451"/>
        <end position="472"/>
    </location>
</feature>
<protein>
    <submittedName>
        <fullName evidence="13">Uncharacterized protein</fullName>
    </submittedName>
</protein>
<dbReference type="Pfam" id="PF03189">
    <property type="entry name" value="Otopetrin"/>
    <property type="match status" value="3"/>
</dbReference>
<feature type="transmembrane region" description="Helical" evidence="11">
    <location>
        <begin position="417"/>
        <end position="439"/>
    </location>
</feature>
<name>A0AAV2ZLI2_PYXAD</name>
<reference evidence="13" key="1">
    <citation type="thesis" date="2020" institute="ProQuest LLC" country="789 East Eisenhower Parkway, Ann Arbor, MI, USA">
        <title>Comparative Genomics and Chromosome Evolution.</title>
        <authorList>
            <person name="Mudd A.B."/>
        </authorList>
    </citation>
    <scope>NUCLEOTIDE SEQUENCE</scope>
    <source>
        <strain evidence="13">1538</strain>
        <tissue evidence="13">Blood</tissue>
    </source>
</reference>
<keyword evidence="14" id="KW-1185">Reference proteome</keyword>
<comment type="subcellular location">
    <subcellularLocation>
        <location evidence="1">Cell membrane</location>
        <topology evidence="1">Multi-pass membrane protein</topology>
    </subcellularLocation>
</comment>
<evidence type="ECO:0000313" key="13">
    <source>
        <dbReference type="EMBL" id="DBA15049.1"/>
    </source>
</evidence>
<dbReference type="Proteomes" id="UP001181693">
    <property type="component" value="Unassembled WGS sequence"/>
</dbReference>
<evidence type="ECO:0000256" key="11">
    <source>
        <dbReference type="SAM" id="Phobius"/>
    </source>
</evidence>
<feature type="chain" id="PRO_5043393898" evidence="12">
    <location>
        <begin position="22"/>
        <end position="493"/>
    </location>
</feature>
<evidence type="ECO:0000256" key="4">
    <source>
        <dbReference type="ARBA" id="ARBA00022475"/>
    </source>
</evidence>
<comment type="similarity">
    <text evidence="2">Belongs to the otopetrin family.</text>
</comment>
<feature type="transmembrane region" description="Helical" evidence="11">
    <location>
        <begin position="134"/>
        <end position="154"/>
    </location>
</feature>
<evidence type="ECO:0000256" key="1">
    <source>
        <dbReference type="ARBA" id="ARBA00004651"/>
    </source>
</evidence>
<evidence type="ECO:0000256" key="5">
    <source>
        <dbReference type="ARBA" id="ARBA00022692"/>
    </source>
</evidence>
<keyword evidence="10" id="KW-0407">Ion channel</keyword>
<dbReference type="GO" id="GO:0005886">
    <property type="term" value="C:plasma membrane"/>
    <property type="evidence" value="ECO:0007669"/>
    <property type="project" value="UniProtKB-SubCell"/>
</dbReference>
<evidence type="ECO:0000256" key="12">
    <source>
        <dbReference type="SAM" id="SignalP"/>
    </source>
</evidence>
<evidence type="ECO:0000256" key="6">
    <source>
        <dbReference type="ARBA" id="ARBA00022781"/>
    </source>
</evidence>
<gene>
    <name evidence="13" type="ORF">GDO54_004311</name>
</gene>
<feature type="transmembrane region" description="Helical" evidence="11">
    <location>
        <begin position="260"/>
        <end position="284"/>
    </location>
</feature>
<proteinExistence type="inferred from homology"/>
<keyword evidence="12" id="KW-0732">Signal</keyword>